<feature type="transmembrane region" description="Helical" evidence="2">
    <location>
        <begin position="94"/>
        <end position="113"/>
    </location>
</feature>
<evidence type="ECO:0000256" key="1">
    <source>
        <dbReference type="SAM" id="MobiDB-lite"/>
    </source>
</evidence>
<feature type="compositionally biased region" description="Basic and acidic residues" evidence="1">
    <location>
        <begin position="8"/>
        <end position="20"/>
    </location>
</feature>
<evidence type="ECO:0000313" key="3">
    <source>
        <dbReference type="EMBL" id="ADV02628.1"/>
    </source>
</evidence>
<accession>E7DUU1</accession>
<keyword evidence="2" id="KW-0472">Membrane</keyword>
<protein>
    <submittedName>
        <fullName evidence="3">Uncharacterized protein</fullName>
    </submittedName>
</protein>
<reference evidence="3" key="1">
    <citation type="journal article" date="2011" name="Mol. Plant Microbe Interact.">
        <title>Ca. Liberibacter asiaticus carries an excision plasmid prophage and a chromosomally integrated prophage that becomes lytic in plant infections.</title>
        <authorList>
            <person name="Zhang S."/>
            <person name="Flores-Cruz Z."/>
            <person name="Zhou L."/>
            <person name="Kang B.H."/>
            <person name="Fleites L."/>
            <person name="Gooch M.D."/>
            <person name="Wulff N.A."/>
            <person name="Davis M.J."/>
            <person name="Duan Y."/>
            <person name="Gabriel D.W."/>
        </authorList>
    </citation>
    <scope>NUCLEOTIDE SEQUENCE</scope>
    <source>
        <strain evidence="3">UF506</strain>
    </source>
</reference>
<organism evidence="3">
    <name type="scientific">Liberibacter asiaticus</name>
    <name type="common">Citrus greening disease</name>
    <name type="synonym">Liberobacter asiaticum</name>
    <dbReference type="NCBI Taxonomy" id="34021"/>
    <lineage>
        <taxon>Bacteria</taxon>
        <taxon>Pseudomonadati</taxon>
        <taxon>Pseudomonadota</taxon>
        <taxon>Alphaproteobacteria</taxon>
        <taxon>Hyphomicrobiales</taxon>
        <taxon>Rhizobiaceae</taxon>
        <taxon>Liberibacter</taxon>
    </lineage>
</organism>
<gene>
    <name evidence="3" type="ORF">SC1_gp235</name>
</gene>
<dbReference type="EMBL" id="HQ377374">
    <property type="protein sequence ID" value="ADV02628.1"/>
    <property type="molecule type" value="Genomic_DNA"/>
</dbReference>
<evidence type="ECO:0000256" key="2">
    <source>
        <dbReference type="SAM" id="Phobius"/>
    </source>
</evidence>
<feature type="region of interest" description="Disordered" evidence="1">
    <location>
        <begin position="1"/>
        <end position="29"/>
    </location>
</feature>
<keyword evidence="2" id="KW-0812">Transmembrane</keyword>
<dbReference type="AlphaFoldDB" id="E7DUU1"/>
<name>E7DUU1_LIBAS</name>
<sequence length="123" mass="14190">MKKHKKMNSMERRSVMDTNHKGSNLPPEEIKNIQDHRITLLEKNYERLSDKVEASHTKLMEAILDNREDIANVRIEVANVRIEVANVRTEMLGLIWKIPATAIGISICLRFLANVMDKGIHLF</sequence>
<keyword evidence="2" id="KW-1133">Transmembrane helix</keyword>
<proteinExistence type="predicted"/>